<feature type="compositionally biased region" description="Low complexity" evidence="1">
    <location>
        <begin position="222"/>
        <end position="231"/>
    </location>
</feature>
<accession>A0A7U2HWU9</accession>
<dbReference type="VEuPathDB" id="FungiDB:JI435_018620"/>
<feature type="compositionally biased region" description="Polar residues" evidence="1">
    <location>
        <begin position="367"/>
        <end position="380"/>
    </location>
</feature>
<gene>
    <name evidence="2" type="ORF">JI435_018620</name>
</gene>
<feature type="compositionally biased region" description="Low complexity" evidence="1">
    <location>
        <begin position="120"/>
        <end position="138"/>
    </location>
</feature>
<dbReference type="KEGG" id="pno:SNOG_01862"/>
<dbReference type="EMBL" id="CP069024">
    <property type="protein sequence ID" value="QRC91636.1"/>
    <property type="molecule type" value="Genomic_DNA"/>
</dbReference>
<name>A0A7U2HWU9_PHANO</name>
<reference evidence="3" key="1">
    <citation type="journal article" date="2021" name="BMC Genomics">
        <title>Chromosome-level genome assembly and manually-curated proteome of model necrotroph Parastagonospora nodorum Sn15 reveals a genome-wide trove of candidate effector homologs, and redundancy of virulence-related functions within an accessory chromosome.</title>
        <authorList>
            <person name="Bertazzoni S."/>
            <person name="Jones D.A.B."/>
            <person name="Phan H.T."/>
            <person name="Tan K.-C."/>
            <person name="Hane J.K."/>
        </authorList>
    </citation>
    <scope>NUCLEOTIDE SEQUENCE [LARGE SCALE GENOMIC DNA]</scope>
    <source>
        <strain evidence="3">SN15 / ATCC MYA-4574 / FGSC 10173)</strain>
    </source>
</reference>
<feature type="region of interest" description="Disordered" evidence="1">
    <location>
        <begin position="212"/>
        <end position="289"/>
    </location>
</feature>
<proteinExistence type="predicted"/>
<protein>
    <submittedName>
        <fullName evidence="2">Uncharacterized protein</fullName>
    </submittedName>
</protein>
<dbReference type="RefSeq" id="XP_001792487.1">
    <property type="nucleotide sequence ID" value="XM_001792435.1"/>
</dbReference>
<evidence type="ECO:0000313" key="3">
    <source>
        <dbReference type="Proteomes" id="UP000663193"/>
    </source>
</evidence>
<feature type="region of interest" description="Disordered" evidence="1">
    <location>
        <begin position="322"/>
        <end position="395"/>
    </location>
</feature>
<sequence length="1073" mass="114375">MARGKSDFAAAKPDKSFFQEKAKVAAPTQITDKPSTGPAPVKVAPVSMVTGYANAANSGLAQTSHINTLTVWKQNAARSQVAQPTVSHPGSFANVAAGPAPGSIPAFWKVQEPKKKSNARKTSSSSNSAKSLASMNSSQTSAPLISPKGPKPVPANNKKPSWPFTLTMVAPKGVPAPREPSKSTQPSDDFMTAAALREIDDAKVLNSAAFGCAKKTQESRRSTTSSSSVSSPEAAKPIKAIEQPEATPAPAPYREKSKATTPSKSVKKPTSPTKKSSANNGPSIKLAGNGGAAHLLAPILPASSSQPAKATAITKKSYSDMVATVSSAPSDKAEKEANALAAQPKTTQQLVATEKKSQRKNKKGVKSTDTAATLPISTPKTADFPKKTDHKKVDVKDATHTKVDVTNTLKNGDKSTPVATPAVASNVGSVSVSAETTQLANDVSTPTLDDAVLDDFAQDAAAQSDAQDASATLKKARKNKKSGAQRKKEKKVRTPEEAASIAAAKAAAARVQKIPQQIAIIKGLAESDAADRELPMDVYDLQDIADRDEEDVMALNKQRAEESLRKSLHANAAKPDGERVMIKNLPSYMWYFDACAQPILQGRAAKILKVMNATSLKATAKQMQMAKEKDMKMKLAIADDQVPKTWNSILPENGFNFGTSSLSGHSIVSVLSPVAASYDFGNATDTPIVFGASTALPEIEKLEPTKLETIELEVTESESIDLESTELDVSKSTASIVQVIETSESDDTTTDTDTSLASEEESSPIDDESKPVAIQDKIFEPLAATTENLGSFKTGTALVLAVADEESYAESKINEPYMAVAIYHGFGLPVVASAPPASPDKIALEMPQIALTTEDLKAFAPALPRPVFGPFFARKTVMDIPLQDSAIRLVAYIGTLRHVPDGLPANFHRSATPAHEPAQLERTVTVYTAPQAVPIVRRPDNPHRIINTQIGIVMLGEFLRQLHSPVAPTYTIMELVEAFLAMSNFERVFLDVGAAHPYSAIQVRNYKHLQSRVMIGSIKLCDFLAAMKLNDDGDVTLRALVNGWEACAVEDVKAEDLHMQVKEAIEEANEEEL</sequence>
<feature type="region of interest" description="Disordered" evidence="1">
    <location>
        <begin position="460"/>
        <end position="498"/>
    </location>
</feature>
<feature type="region of interest" description="Disordered" evidence="1">
    <location>
        <begin position="739"/>
        <end position="771"/>
    </location>
</feature>
<evidence type="ECO:0000313" key="2">
    <source>
        <dbReference type="EMBL" id="QRC91636.1"/>
    </source>
</evidence>
<feature type="compositionally biased region" description="Basic and acidic residues" evidence="1">
    <location>
        <begin position="383"/>
        <end position="395"/>
    </location>
</feature>
<dbReference type="AlphaFoldDB" id="A0A7U2HWU9"/>
<feature type="compositionally biased region" description="Basic residues" evidence="1">
    <location>
        <begin position="474"/>
        <end position="491"/>
    </location>
</feature>
<feature type="compositionally biased region" description="Low complexity" evidence="1">
    <location>
        <begin position="259"/>
        <end position="277"/>
    </location>
</feature>
<dbReference type="Proteomes" id="UP000663193">
    <property type="component" value="Chromosome 2"/>
</dbReference>
<evidence type="ECO:0000256" key="1">
    <source>
        <dbReference type="SAM" id="MobiDB-lite"/>
    </source>
</evidence>
<feature type="region of interest" description="Disordered" evidence="1">
    <location>
        <begin position="111"/>
        <end position="194"/>
    </location>
</feature>
<feature type="compositionally biased region" description="Low complexity" evidence="1">
    <location>
        <begin position="460"/>
        <end position="471"/>
    </location>
</feature>
<keyword evidence="3" id="KW-1185">Reference proteome</keyword>
<organism evidence="2 3">
    <name type="scientific">Phaeosphaeria nodorum (strain SN15 / ATCC MYA-4574 / FGSC 10173)</name>
    <name type="common">Glume blotch fungus</name>
    <name type="synonym">Parastagonospora nodorum</name>
    <dbReference type="NCBI Taxonomy" id="321614"/>
    <lineage>
        <taxon>Eukaryota</taxon>
        <taxon>Fungi</taxon>
        <taxon>Dikarya</taxon>
        <taxon>Ascomycota</taxon>
        <taxon>Pezizomycotina</taxon>
        <taxon>Dothideomycetes</taxon>
        <taxon>Pleosporomycetidae</taxon>
        <taxon>Pleosporales</taxon>
        <taxon>Pleosporineae</taxon>
        <taxon>Phaeosphaeriaceae</taxon>
        <taxon>Parastagonospora</taxon>
    </lineage>
</organism>